<dbReference type="RefSeq" id="XP_022653574.1">
    <property type="nucleotide sequence ID" value="XM_022797839.1"/>
</dbReference>
<accession>A0A7M7JLM2</accession>
<feature type="signal peptide" evidence="1">
    <location>
        <begin position="1"/>
        <end position="15"/>
    </location>
</feature>
<keyword evidence="3" id="KW-1185">Reference proteome</keyword>
<name>A0A7M7JLM2_VARDE</name>
<evidence type="ECO:0000313" key="3">
    <source>
        <dbReference type="Proteomes" id="UP000594260"/>
    </source>
</evidence>
<evidence type="ECO:0000256" key="1">
    <source>
        <dbReference type="SAM" id="SignalP"/>
    </source>
</evidence>
<keyword evidence="1" id="KW-0732">Signal</keyword>
<reference evidence="2" key="1">
    <citation type="submission" date="2021-01" db="UniProtKB">
        <authorList>
            <consortium name="EnsemblMetazoa"/>
        </authorList>
    </citation>
    <scope>IDENTIFICATION</scope>
</reference>
<protein>
    <submittedName>
        <fullName evidence="2">Uncharacterized protein</fullName>
    </submittedName>
</protein>
<dbReference type="InParanoid" id="A0A7M7JLM2"/>
<sequence length="140" mass="15591">MKFLVLSFSIVLAVAQCEDDARTADQAYVRFRDLTNVTSSHRPEAVTSESIGTTTGGPAPRCNGHKFLKEDGCNDICYRKYESGNRTVEHVYSEFVENRPCQIRSGWWSFFSSRPGVCTVTVIKVGTREAQVKGCTARLS</sequence>
<proteinExistence type="predicted"/>
<dbReference type="KEGG" id="vde:111247187"/>
<organism evidence="2 3">
    <name type="scientific">Varroa destructor</name>
    <name type="common">Honeybee mite</name>
    <dbReference type="NCBI Taxonomy" id="109461"/>
    <lineage>
        <taxon>Eukaryota</taxon>
        <taxon>Metazoa</taxon>
        <taxon>Ecdysozoa</taxon>
        <taxon>Arthropoda</taxon>
        <taxon>Chelicerata</taxon>
        <taxon>Arachnida</taxon>
        <taxon>Acari</taxon>
        <taxon>Parasitiformes</taxon>
        <taxon>Mesostigmata</taxon>
        <taxon>Gamasina</taxon>
        <taxon>Dermanyssoidea</taxon>
        <taxon>Varroidae</taxon>
        <taxon>Varroa</taxon>
    </lineage>
</organism>
<dbReference type="GeneID" id="111247187"/>
<evidence type="ECO:0000313" key="2">
    <source>
        <dbReference type="EnsemblMetazoa" id="XP_022653574"/>
    </source>
</evidence>
<dbReference type="Proteomes" id="UP000594260">
    <property type="component" value="Unplaced"/>
</dbReference>
<dbReference type="AlphaFoldDB" id="A0A7M7JLM2"/>
<feature type="chain" id="PRO_5029722354" evidence="1">
    <location>
        <begin position="16"/>
        <end position="140"/>
    </location>
</feature>
<dbReference type="EnsemblMetazoa" id="XM_022797839">
    <property type="protein sequence ID" value="XP_022653574"/>
    <property type="gene ID" value="LOC111247187"/>
</dbReference>